<reference evidence="2 3" key="1">
    <citation type="submission" date="2021-03" db="EMBL/GenBank/DDBJ databases">
        <title>Sequencing the genomes of 1000 actinobacteria strains.</title>
        <authorList>
            <person name="Klenk H.-P."/>
        </authorList>
    </citation>
    <scope>NUCLEOTIDE SEQUENCE [LARGE SCALE GENOMIC DNA]</scope>
    <source>
        <strain evidence="2 3">DSM 45516</strain>
    </source>
</reference>
<keyword evidence="2" id="KW-0378">Hydrolase</keyword>
<name>A0ABS4Q8K9_9NOCA</name>
<dbReference type="SUPFAM" id="SSF53474">
    <property type="entry name" value="alpha/beta-Hydrolases"/>
    <property type="match status" value="1"/>
</dbReference>
<comment type="caution">
    <text evidence="2">The sequence shown here is derived from an EMBL/GenBank/DDBJ whole genome shotgun (WGS) entry which is preliminary data.</text>
</comment>
<dbReference type="EMBL" id="JAGGMR010000001">
    <property type="protein sequence ID" value="MBP2188035.1"/>
    <property type="molecule type" value="Genomic_DNA"/>
</dbReference>
<dbReference type="InterPro" id="IPR000801">
    <property type="entry name" value="Esterase-like"/>
</dbReference>
<proteinExistence type="predicted"/>
<dbReference type="Pfam" id="PF00756">
    <property type="entry name" value="Esterase"/>
    <property type="match status" value="1"/>
</dbReference>
<accession>A0ABS4Q8K9</accession>
<protein>
    <submittedName>
        <fullName evidence="2">S-formylglutathione hydrolase FrmB</fullName>
    </submittedName>
</protein>
<dbReference type="Gene3D" id="3.40.50.1820">
    <property type="entry name" value="alpha/beta hydrolase"/>
    <property type="match status" value="1"/>
</dbReference>
<evidence type="ECO:0000256" key="1">
    <source>
        <dbReference type="SAM" id="MobiDB-lite"/>
    </source>
</evidence>
<dbReference type="InterPro" id="IPR029058">
    <property type="entry name" value="AB_hydrolase_fold"/>
</dbReference>
<dbReference type="RefSeq" id="WP_209885021.1">
    <property type="nucleotide sequence ID" value="NZ_JAGGMR010000001.1"/>
</dbReference>
<sequence>MRSRRKIVSEHIRDKPSAQALRRLSGVLATAALLAGAAALGPPAALSDPQVKPNSGSSDKPDPAAPTTAPPATPFIQRITQVGERKLRVFISSPAMRRTVEVQVLLPRNTSQPRPVVYMLDGRSAKSESNNWTVLGGAAEFFEDKDVTVVLTVGGPASYYTDWRREDPVLGLNKWETFLTEELPPLIDAQFAGTGRNAVMGVSMGAEAALMLAVRQPELYAAVAGHSGCYEMGSDAGQAQARAVVATYNGKADNMFGPEEDPQWRAHDVLSQADALRGKAIYLSAGSGIPGKYDVPGNPELVSAVGFGGPLEAATFTCTRSLADRLAALGIPAAVNLRPTGTHSWPYWSDELAASWPALAAGLS</sequence>
<organism evidence="2 3">
    <name type="scientific">Nocardia goodfellowii</name>
    <dbReference type="NCBI Taxonomy" id="882446"/>
    <lineage>
        <taxon>Bacteria</taxon>
        <taxon>Bacillati</taxon>
        <taxon>Actinomycetota</taxon>
        <taxon>Actinomycetes</taxon>
        <taxon>Mycobacteriales</taxon>
        <taxon>Nocardiaceae</taxon>
        <taxon>Nocardia</taxon>
    </lineage>
</organism>
<dbReference type="GO" id="GO:0016787">
    <property type="term" value="F:hydrolase activity"/>
    <property type="evidence" value="ECO:0007669"/>
    <property type="project" value="UniProtKB-KW"/>
</dbReference>
<dbReference type="PANTHER" id="PTHR48098">
    <property type="entry name" value="ENTEROCHELIN ESTERASE-RELATED"/>
    <property type="match status" value="1"/>
</dbReference>
<dbReference type="InterPro" id="IPR050583">
    <property type="entry name" value="Mycobacterial_A85_antigen"/>
</dbReference>
<dbReference type="PANTHER" id="PTHR48098:SF1">
    <property type="entry name" value="DIACYLGLYCEROL ACYLTRANSFERASE_MYCOLYLTRANSFERASE AG85A"/>
    <property type="match status" value="1"/>
</dbReference>
<evidence type="ECO:0000313" key="2">
    <source>
        <dbReference type="EMBL" id="MBP2188035.1"/>
    </source>
</evidence>
<dbReference type="Proteomes" id="UP001519325">
    <property type="component" value="Unassembled WGS sequence"/>
</dbReference>
<keyword evidence="3" id="KW-1185">Reference proteome</keyword>
<feature type="region of interest" description="Disordered" evidence="1">
    <location>
        <begin position="42"/>
        <end position="73"/>
    </location>
</feature>
<gene>
    <name evidence="2" type="ORF">BJ987_000936</name>
</gene>
<evidence type="ECO:0000313" key="3">
    <source>
        <dbReference type="Proteomes" id="UP001519325"/>
    </source>
</evidence>